<evidence type="ECO:0000313" key="1">
    <source>
        <dbReference type="EMBL" id="KAJ8374847.1"/>
    </source>
</evidence>
<accession>A0A9Q1G4P1</accession>
<protein>
    <submittedName>
        <fullName evidence="1">Uncharacterized protein</fullName>
    </submittedName>
</protein>
<evidence type="ECO:0000313" key="2">
    <source>
        <dbReference type="Proteomes" id="UP001152622"/>
    </source>
</evidence>
<reference evidence="1" key="1">
    <citation type="journal article" date="2023" name="Science">
        <title>Genome structures resolve the early diversification of teleost fishes.</title>
        <authorList>
            <person name="Parey E."/>
            <person name="Louis A."/>
            <person name="Montfort J."/>
            <person name="Bouchez O."/>
            <person name="Roques C."/>
            <person name="Iampietro C."/>
            <person name="Lluch J."/>
            <person name="Castinel A."/>
            <person name="Donnadieu C."/>
            <person name="Desvignes T."/>
            <person name="Floi Bucao C."/>
            <person name="Jouanno E."/>
            <person name="Wen M."/>
            <person name="Mejri S."/>
            <person name="Dirks R."/>
            <person name="Jansen H."/>
            <person name="Henkel C."/>
            <person name="Chen W.J."/>
            <person name="Zahm M."/>
            <person name="Cabau C."/>
            <person name="Klopp C."/>
            <person name="Thompson A.W."/>
            <person name="Robinson-Rechavi M."/>
            <person name="Braasch I."/>
            <person name="Lecointre G."/>
            <person name="Bobe J."/>
            <person name="Postlethwait J.H."/>
            <person name="Berthelot C."/>
            <person name="Roest Crollius H."/>
            <person name="Guiguen Y."/>
        </authorList>
    </citation>
    <scope>NUCLEOTIDE SEQUENCE</scope>
    <source>
        <strain evidence="1">WJC10195</strain>
    </source>
</reference>
<dbReference type="EMBL" id="JAINUF010000002">
    <property type="protein sequence ID" value="KAJ8374847.1"/>
    <property type="molecule type" value="Genomic_DNA"/>
</dbReference>
<name>A0A9Q1G4P1_SYNKA</name>
<keyword evidence="2" id="KW-1185">Reference proteome</keyword>
<comment type="caution">
    <text evidence="1">The sequence shown here is derived from an EMBL/GenBank/DDBJ whole genome shotgun (WGS) entry which is preliminary data.</text>
</comment>
<dbReference type="Proteomes" id="UP001152622">
    <property type="component" value="Chromosome 2"/>
</dbReference>
<organism evidence="1 2">
    <name type="scientific">Synaphobranchus kaupii</name>
    <name type="common">Kaup's arrowtooth eel</name>
    <dbReference type="NCBI Taxonomy" id="118154"/>
    <lineage>
        <taxon>Eukaryota</taxon>
        <taxon>Metazoa</taxon>
        <taxon>Chordata</taxon>
        <taxon>Craniata</taxon>
        <taxon>Vertebrata</taxon>
        <taxon>Euteleostomi</taxon>
        <taxon>Actinopterygii</taxon>
        <taxon>Neopterygii</taxon>
        <taxon>Teleostei</taxon>
        <taxon>Anguilliformes</taxon>
        <taxon>Synaphobranchidae</taxon>
        <taxon>Synaphobranchus</taxon>
    </lineage>
</organism>
<proteinExistence type="predicted"/>
<gene>
    <name evidence="1" type="ORF">SKAU_G00054270</name>
</gene>
<sequence length="88" mass="10269">MALSYDLRSVRIHLSQKAFDPLPSPSLQMVAEIDDHPLFDLHPGDQRSQRVFYSVKRWEVLIFRNVLPMSFTYLEDITSQHHESQAAN</sequence>
<dbReference type="AlphaFoldDB" id="A0A9Q1G4P1"/>